<keyword evidence="5" id="KW-0378">Hydrolase</keyword>
<dbReference type="PANTHER" id="PTHR33653:SF1">
    <property type="entry name" value="RIBONUCLEASE VAPC2"/>
    <property type="match status" value="1"/>
</dbReference>
<sequence>MVFLDTNILIDLFDPGSAWHLWSTENVHRAEGPRGINPVVLAELSPRFEALATLTGLIGGLGITVHPIDDHSAFHAGHAHAAYRAAGGERQAILADFLIGAHAQTLGATLLTRDRRRFVRYFPDLTLITPSDTDNG</sequence>
<accession>A0ABY7TI56</accession>
<evidence type="ECO:0000256" key="2">
    <source>
        <dbReference type="ARBA" id="ARBA00022649"/>
    </source>
</evidence>
<keyword evidence="10" id="KW-1185">Reference proteome</keyword>
<dbReference type="Pfam" id="PF01850">
    <property type="entry name" value="PIN"/>
    <property type="match status" value="1"/>
</dbReference>
<evidence type="ECO:0000256" key="7">
    <source>
        <dbReference type="ARBA" id="ARBA00038093"/>
    </source>
</evidence>
<dbReference type="Proteomes" id="UP001220395">
    <property type="component" value="Chromosome"/>
</dbReference>
<dbReference type="InterPro" id="IPR050556">
    <property type="entry name" value="Type_II_TA_system_RNase"/>
</dbReference>
<dbReference type="PANTHER" id="PTHR33653">
    <property type="entry name" value="RIBONUCLEASE VAPC2"/>
    <property type="match status" value="1"/>
</dbReference>
<feature type="domain" description="PIN" evidence="8">
    <location>
        <begin position="2"/>
        <end position="120"/>
    </location>
</feature>
<comment type="similarity">
    <text evidence="7">Belongs to the PINc/VapC protein family.</text>
</comment>
<evidence type="ECO:0000256" key="5">
    <source>
        <dbReference type="ARBA" id="ARBA00022801"/>
    </source>
</evidence>
<evidence type="ECO:0000256" key="1">
    <source>
        <dbReference type="ARBA" id="ARBA00001946"/>
    </source>
</evidence>
<keyword evidence="4" id="KW-0479">Metal-binding</keyword>
<keyword evidence="2" id="KW-1277">Toxin-antitoxin system</keyword>
<keyword evidence="6" id="KW-0460">Magnesium</keyword>
<dbReference type="Gene3D" id="3.40.50.1010">
    <property type="entry name" value="5'-nuclease"/>
    <property type="match status" value="1"/>
</dbReference>
<proteinExistence type="inferred from homology"/>
<dbReference type="InterPro" id="IPR029060">
    <property type="entry name" value="PIN-like_dom_sf"/>
</dbReference>
<dbReference type="RefSeq" id="WP_273686703.1">
    <property type="nucleotide sequence ID" value="NZ_CP117411.1"/>
</dbReference>
<organism evidence="9 10">
    <name type="scientific">Sphingomonas naphthae</name>
    <dbReference type="NCBI Taxonomy" id="1813468"/>
    <lineage>
        <taxon>Bacteria</taxon>
        <taxon>Pseudomonadati</taxon>
        <taxon>Pseudomonadota</taxon>
        <taxon>Alphaproteobacteria</taxon>
        <taxon>Sphingomonadales</taxon>
        <taxon>Sphingomonadaceae</taxon>
        <taxon>Sphingomonas</taxon>
    </lineage>
</organism>
<evidence type="ECO:0000313" key="10">
    <source>
        <dbReference type="Proteomes" id="UP001220395"/>
    </source>
</evidence>
<protein>
    <submittedName>
        <fullName evidence="9">Type II toxin-antitoxin system VapC family toxin</fullName>
    </submittedName>
</protein>
<evidence type="ECO:0000259" key="8">
    <source>
        <dbReference type="Pfam" id="PF01850"/>
    </source>
</evidence>
<name>A0ABY7TI56_9SPHN</name>
<reference evidence="9 10" key="1">
    <citation type="submission" date="2023-02" db="EMBL/GenBank/DDBJ databases">
        <title>Genome sequence of Sphingomonas naphthae.</title>
        <authorList>
            <person name="Kim S."/>
            <person name="Heo J."/>
            <person name="Kwon S.-W."/>
        </authorList>
    </citation>
    <scope>NUCLEOTIDE SEQUENCE [LARGE SCALE GENOMIC DNA]</scope>
    <source>
        <strain evidence="9 10">KACC 18716</strain>
    </source>
</reference>
<keyword evidence="3" id="KW-0540">Nuclease</keyword>
<evidence type="ECO:0000313" key="9">
    <source>
        <dbReference type="EMBL" id="WCT72733.1"/>
    </source>
</evidence>
<dbReference type="SUPFAM" id="SSF88723">
    <property type="entry name" value="PIN domain-like"/>
    <property type="match status" value="1"/>
</dbReference>
<comment type="cofactor">
    <cofactor evidence="1">
        <name>Mg(2+)</name>
        <dbReference type="ChEBI" id="CHEBI:18420"/>
    </cofactor>
</comment>
<dbReference type="InterPro" id="IPR002716">
    <property type="entry name" value="PIN_dom"/>
</dbReference>
<dbReference type="EMBL" id="CP117411">
    <property type="protein sequence ID" value="WCT72733.1"/>
    <property type="molecule type" value="Genomic_DNA"/>
</dbReference>
<evidence type="ECO:0000256" key="3">
    <source>
        <dbReference type="ARBA" id="ARBA00022722"/>
    </source>
</evidence>
<evidence type="ECO:0000256" key="4">
    <source>
        <dbReference type="ARBA" id="ARBA00022723"/>
    </source>
</evidence>
<evidence type="ECO:0000256" key="6">
    <source>
        <dbReference type="ARBA" id="ARBA00022842"/>
    </source>
</evidence>
<gene>
    <name evidence="9" type="ORF">PQ455_13965</name>
</gene>